<sequence length="331" mass="37255">MTATRKLSLPYLYEMSRRKPGGRLEFSFGMLASPFEVRSVGSEYAPVVASCDVFQRHFQLRAYEGVLYRPAILAHPDPAPLVDMERATADEICSDPTQLDDPEEATEWFDHPGYIVRTCRAREDPWRKAPSRQYWRGHSDIVLDNDDVRREQVQKGLDSCLVIDDMLWRPTSAPGKAVFVYDKLVVVEDWLPGLTHLFQSPVFFDRHESDAAEHLIDRLSVRAEIVWIKQVERKPLAFHGESYWTGYYADMAMVRSTARALAGLGKPVAAFGSGVAAAYWRLTTFPAYGRPDDAADLLRFVQPDLTGCGHNDIVGIGASIAKRFRSLEAAG</sequence>
<proteinExistence type="predicted"/>
<evidence type="ECO:0000313" key="1">
    <source>
        <dbReference type="EMBL" id="WEK03890.1"/>
    </source>
</evidence>
<dbReference type="EMBL" id="CP119312">
    <property type="protein sequence ID" value="WEK03890.1"/>
    <property type="molecule type" value="Genomic_DNA"/>
</dbReference>
<evidence type="ECO:0000313" key="2">
    <source>
        <dbReference type="Proteomes" id="UP001217476"/>
    </source>
</evidence>
<accession>A0AAJ6AYR8</accession>
<name>A0AAJ6AYR8_9HYPH</name>
<organism evidence="1 2">
    <name type="scientific">Candidatus Devosia phytovorans</name>
    <dbReference type="NCBI Taxonomy" id="3121372"/>
    <lineage>
        <taxon>Bacteria</taxon>
        <taxon>Pseudomonadati</taxon>
        <taxon>Pseudomonadota</taxon>
        <taxon>Alphaproteobacteria</taxon>
        <taxon>Hyphomicrobiales</taxon>
        <taxon>Devosiaceae</taxon>
        <taxon>Devosia</taxon>
    </lineage>
</organism>
<gene>
    <name evidence="1" type="ORF">P0Y65_17105</name>
</gene>
<reference evidence="1" key="1">
    <citation type="submission" date="2023-03" db="EMBL/GenBank/DDBJ databases">
        <title>Andean soil-derived lignocellulolytic bacterial consortium as a source of novel taxa and putative plastic-active enzymes.</title>
        <authorList>
            <person name="Diaz-Garcia L."/>
            <person name="Chuvochina M."/>
            <person name="Feuerriegel G."/>
            <person name="Bunk B."/>
            <person name="Sproer C."/>
            <person name="Streit W.R."/>
            <person name="Rodriguez L.M."/>
            <person name="Overmann J."/>
            <person name="Jimenez D.J."/>
        </authorList>
    </citation>
    <scope>NUCLEOTIDE SEQUENCE</scope>
    <source>
        <strain evidence="1">MAG 4196</strain>
    </source>
</reference>
<protein>
    <submittedName>
        <fullName evidence="1">Uncharacterized protein</fullName>
    </submittedName>
</protein>
<dbReference type="AlphaFoldDB" id="A0AAJ6AYR8"/>
<dbReference type="Proteomes" id="UP001217476">
    <property type="component" value="Chromosome"/>
</dbReference>